<feature type="compositionally biased region" description="Polar residues" evidence="1">
    <location>
        <begin position="534"/>
        <end position="545"/>
    </location>
</feature>
<evidence type="ECO:0000313" key="2">
    <source>
        <dbReference type="EMBL" id="KAJ3258369.1"/>
    </source>
</evidence>
<feature type="compositionally biased region" description="Low complexity" evidence="1">
    <location>
        <begin position="547"/>
        <end position="557"/>
    </location>
</feature>
<protein>
    <submittedName>
        <fullName evidence="2">Uncharacterized protein</fullName>
    </submittedName>
</protein>
<dbReference type="AlphaFoldDB" id="A0AAD5UIC6"/>
<feature type="region of interest" description="Disordered" evidence="1">
    <location>
        <begin position="211"/>
        <end position="253"/>
    </location>
</feature>
<reference evidence="2" key="1">
    <citation type="submission" date="2020-05" db="EMBL/GenBank/DDBJ databases">
        <title>Phylogenomic resolution of chytrid fungi.</title>
        <authorList>
            <person name="Stajich J.E."/>
            <person name="Amses K."/>
            <person name="Simmons R."/>
            <person name="Seto K."/>
            <person name="Myers J."/>
            <person name="Bonds A."/>
            <person name="Quandt C.A."/>
            <person name="Barry K."/>
            <person name="Liu P."/>
            <person name="Grigoriev I."/>
            <person name="Longcore J.E."/>
            <person name="James T.Y."/>
        </authorList>
    </citation>
    <scope>NUCLEOTIDE SEQUENCE</scope>
    <source>
        <strain evidence="2">PLAUS21</strain>
    </source>
</reference>
<feature type="compositionally biased region" description="Basic and acidic residues" evidence="1">
    <location>
        <begin position="211"/>
        <end position="225"/>
    </location>
</feature>
<name>A0AAD5UIC6_9FUNG</name>
<proteinExistence type="predicted"/>
<organism evidence="2 3">
    <name type="scientific">Boothiomyces macroporosus</name>
    <dbReference type="NCBI Taxonomy" id="261099"/>
    <lineage>
        <taxon>Eukaryota</taxon>
        <taxon>Fungi</taxon>
        <taxon>Fungi incertae sedis</taxon>
        <taxon>Chytridiomycota</taxon>
        <taxon>Chytridiomycota incertae sedis</taxon>
        <taxon>Chytridiomycetes</taxon>
        <taxon>Rhizophydiales</taxon>
        <taxon>Terramycetaceae</taxon>
        <taxon>Boothiomyces</taxon>
    </lineage>
</organism>
<keyword evidence="3" id="KW-1185">Reference proteome</keyword>
<comment type="caution">
    <text evidence="2">The sequence shown here is derived from an EMBL/GenBank/DDBJ whole genome shotgun (WGS) entry which is preliminary data.</text>
</comment>
<feature type="region of interest" description="Disordered" evidence="1">
    <location>
        <begin position="528"/>
        <end position="557"/>
    </location>
</feature>
<dbReference type="Proteomes" id="UP001210925">
    <property type="component" value="Unassembled WGS sequence"/>
</dbReference>
<sequence>MDETSAVAQMNFLSSIASKNSKKSKQLNQNTILTEFFNRLLGKEKKETSDRSDHYETFAYVGVNGLQEIDCKVNDLLQNKQQRLLARTRDISKPSTRVVKAPFSKPAPEARKRDVVPNAPEIIKDQPSPRISTVLEGALGKGKHLHTFCEGRSSTPNRLLDVDRTLFARKYGSTVEKVSNGNDQQKDLDMLYQHIQQDAELQKLLPKLKRLEQKENKSGKRKESIKMPTIPPPPPIHVGDEVPSQSSTEDVLNDRESIAKETKKGLNVRKQSVFSSRKGSIIRRNSNFNVLSGEPNDIDDNLDAHIPIPFTPLTNHGNIYRFKKNKKKNIKVVYQEENDSSVQERLEAEKIIIRLKELNSSIPSDVVRKAICHPIDLQKPQLEIPKKVEPEESIAKKGKPIRSVDHLKDHNRYLKPELFKRSKITKLLHLNTIVAERKEEKQHIIERFNIHIHNNKHKQKNNSNLSIKARTSSWWTRQEYKAIDENILRYRYEKQEKQKAKAESKRPFRNKVSENLDYTEIAYTSSKFKRNPDNDANSTAQNHWFESSRPSSRAYSDSQSSMFMNGQAWKEMTVKPRTPSNAGYFEYSIRHRRSQSDRSIPFYVSSTKYRDDDYI</sequence>
<gene>
    <name evidence="2" type="ORF">HK103_003657</name>
</gene>
<accession>A0AAD5UIC6</accession>
<evidence type="ECO:0000313" key="3">
    <source>
        <dbReference type="Proteomes" id="UP001210925"/>
    </source>
</evidence>
<evidence type="ECO:0000256" key="1">
    <source>
        <dbReference type="SAM" id="MobiDB-lite"/>
    </source>
</evidence>
<dbReference type="EMBL" id="JADGKB010000028">
    <property type="protein sequence ID" value="KAJ3258369.1"/>
    <property type="molecule type" value="Genomic_DNA"/>
</dbReference>